<evidence type="ECO:0000313" key="5">
    <source>
        <dbReference type="EMBL" id="OCF24387.1"/>
    </source>
</evidence>
<dbReference type="GO" id="GO:0005634">
    <property type="term" value="C:nucleus"/>
    <property type="evidence" value="ECO:0007669"/>
    <property type="project" value="TreeGrafter"/>
</dbReference>
<evidence type="ECO:0000256" key="2">
    <source>
        <dbReference type="ARBA" id="ARBA00023242"/>
    </source>
</evidence>
<dbReference type="GO" id="GO:0140658">
    <property type="term" value="F:ATP-dependent chromatin remodeler activity"/>
    <property type="evidence" value="ECO:0007669"/>
    <property type="project" value="TreeGrafter"/>
</dbReference>
<dbReference type="InterPro" id="IPR049730">
    <property type="entry name" value="SNF2/RAD54-like_C"/>
</dbReference>
<dbReference type="GO" id="GO:0042393">
    <property type="term" value="F:histone binding"/>
    <property type="evidence" value="ECO:0007669"/>
    <property type="project" value="TreeGrafter"/>
</dbReference>
<evidence type="ECO:0000256" key="1">
    <source>
        <dbReference type="ARBA" id="ARBA00022801"/>
    </source>
</evidence>
<dbReference type="PROSITE" id="PS51194">
    <property type="entry name" value="HELICASE_CTER"/>
    <property type="match status" value="1"/>
</dbReference>
<feature type="compositionally biased region" description="Polar residues" evidence="3">
    <location>
        <begin position="645"/>
        <end position="660"/>
    </location>
</feature>
<dbReference type="EMBL" id="CP144545">
    <property type="protein sequence ID" value="WVW84852.1"/>
    <property type="molecule type" value="Genomic_DNA"/>
</dbReference>
<dbReference type="SMART" id="SM00490">
    <property type="entry name" value="HELICc"/>
    <property type="match status" value="1"/>
</dbReference>
<name>A0A1B9G046_9TREE</name>
<protein>
    <recommendedName>
        <fullName evidence="4">Helicase C-terminal domain-containing protein</fullName>
    </recommendedName>
</protein>
<dbReference type="AlphaFoldDB" id="A0A1B9G046"/>
<feature type="compositionally biased region" description="Basic and acidic residues" evidence="3">
    <location>
        <begin position="462"/>
        <end position="471"/>
    </location>
</feature>
<feature type="region of interest" description="Disordered" evidence="3">
    <location>
        <begin position="637"/>
        <end position="660"/>
    </location>
</feature>
<reference evidence="6" key="4">
    <citation type="submission" date="2024-02" db="EMBL/GenBank/DDBJ databases">
        <title>Comparative genomics of Cryptococcus and Kwoniella reveals pathogenesis evolution and contrasting modes of karyotype evolution via chromosome fusion or intercentromeric recombination.</title>
        <authorList>
            <person name="Coelho M.A."/>
            <person name="David-Palma M."/>
            <person name="Shea T."/>
            <person name="Bowers K."/>
            <person name="McGinley-Smith S."/>
            <person name="Mohammad A.W."/>
            <person name="Gnirke A."/>
            <person name="Yurkov A.M."/>
            <person name="Nowrousian M."/>
            <person name="Sun S."/>
            <person name="Cuomo C.A."/>
            <person name="Heitman J."/>
        </authorList>
    </citation>
    <scope>NUCLEOTIDE SEQUENCE</scope>
    <source>
        <strain evidence="6">CBS 10118</strain>
    </source>
</reference>
<dbReference type="PANTHER" id="PTHR45623">
    <property type="entry name" value="CHROMODOMAIN-HELICASE-DNA-BINDING PROTEIN 3-RELATED-RELATED"/>
    <property type="match status" value="1"/>
</dbReference>
<keyword evidence="1" id="KW-0378">Hydrolase</keyword>
<proteinExistence type="predicted"/>
<evidence type="ECO:0000313" key="7">
    <source>
        <dbReference type="Proteomes" id="UP000092730"/>
    </source>
</evidence>
<dbReference type="Pfam" id="PF00271">
    <property type="entry name" value="Helicase_C"/>
    <property type="match status" value="1"/>
</dbReference>
<evidence type="ECO:0000259" key="4">
    <source>
        <dbReference type="PROSITE" id="PS51194"/>
    </source>
</evidence>
<reference evidence="6" key="2">
    <citation type="submission" date="2013-07" db="EMBL/GenBank/DDBJ databases">
        <authorList>
            <consortium name="The Broad Institute Genome Sequencing Platform"/>
            <person name="Cuomo C."/>
            <person name="Litvintseva A."/>
            <person name="Chen Y."/>
            <person name="Heitman J."/>
            <person name="Sun S."/>
            <person name="Springer D."/>
            <person name="Dromer F."/>
            <person name="Young S.K."/>
            <person name="Zeng Q."/>
            <person name="Gargeya S."/>
            <person name="Fitzgerald M."/>
            <person name="Abouelleil A."/>
            <person name="Alvarado L."/>
            <person name="Berlin A.M."/>
            <person name="Chapman S.B."/>
            <person name="Dewar J."/>
            <person name="Goldberg J."/>
            <person name="Griggs A."/>
            <person name="Gujja S."/>
            <person name="Hansen M."/>
            <person name="Howarth C."/>
            <person name="Imamovic A."/>
            <person name="Larimer J."/>
            <person name="McCowan C."/>
            <person name="Murphy C."/>
            <person name="Pearson M."/>
            <person name="Priest M."/>
            <person name="Roberts A."/>
            <person name="Saif S."/>
            <person name="Shea T."/>
            <person name="Sykes S."/>
            <person name="Wortman J."/>
            <person name="Nusbaum C."/>
            <person name="Birren B."/>
        </authorList>
    </citation>
    <scope>NUCLEOTIDE SEQUENCE</scope>
    <source>
        <strain evidence="6">CBS 10118</strain>
    </source>
</reference>
<dbReference type="SUPFAM" id="SSF52540">
    <property type="entry name" value="P-loop containing nucleoside triphosphate hydrolases"/>
    <property type="match status" value="1"/>
</dbReference>
<dbReference type="GO" id="GO:0016887">
    <property type="term" value="F:ATP hydrolysis activity"/>
    <property type="evidence" value="ECO:0007669"/>
    <property type="project" value="TreeGrafter"/>
</dbReference>
<feature type="region of interest" description="Disordered" evidence="3">
    <location>
        <begin position="348"/>
        <end position="478"/>
    </location>
</feature>
<dbReference type="Proteomes" id="UP000092730">
    <property type="component" value="Chromosome 5"/>
</dbReference>
<evidence type="ECO:0000313" key="6">
    <source>
        <dbReference type="EMBL" id="WVW84852.1"/>
    </source>
</evidence>
<dbReference type="GeneID" id="30210246"/>
<dbReference type="KEGG" id="kbi:30210246"/>
<feature type="domain" description="Helicase C-terminal" evidence="4">
    <location>
        <begin position="51"/>
        <end position="202"/>
    </location>
</feature>
<accession>A0A1B9G046</accession>
<gene>
    <name evidence="5" type="ORF">I302_05847</name>
    <name evidence="6" type="ORF">I302_106887</name>
</gene>
<dbReference type="RefSeq" id="XP_019045457.1">
    <property type="nucleotide sequence ID" value="XM_019192460.1"/>
</dbReference>
<feature type="compositionally biased region" description="Polar residues" evidence="3">
    <location>
        <begin position="421"/>
        <end position="433"/>
    </location>
</feature>
<sequence length="897" mass="100194">MAPVRTIKNILMELRKICQHPYLTEPELESFDIPEMEQHKQLIEASGKLMFLKLLLPKLKERGHRVLLFSQFKIALDRIEDFLYGENVKFLRLDGDVQQAQRQKFMDLFNAPNSEYDVFLLTTRAGGVGINLATADTVILFDPDFNPHQDLQAIARSHRYGQKKKVLVFKLMVKGSVEENIINKGKKKMVLDHLVVQQMGKESEEGDIDDLLLRGVEAVYSNQGGMNIPDIVYNSKNVDELIDKVEADAEAEAKEMEEREKAIADGTVESSKIKSNQQFGFAKIWEADQNQLQNIADENQDDGDGREINWEYIIDAMEKERQEKLQQMMKDQTKKKRKAATNVNNVDLSFLSDGDTPTKNNKHKKGKGKGKGILDGSSDYDGKGSNAESEDSEYNEFPDSNMPSELRGLGLDQILGRGESNIPSVPGPSNNPLTIPLSLPHPTLPGLGDNIHPPPHTGPSKRPRDKEDKEARKRRRLEQKQAELFRKSQQAVNGIVHPPNNHYHQVTPAQQVKQHILEQRYAEARQVLNLMYHILREFGNEKNIRRWALIALPELPPEERVERYRVLAEEVDTHLSSMNQTQYFSLPEQIRTVSLLLVSRGEVVVNGDMAVPNIPPNVGLVVPPRNVAAPVAPAPRIRRKGDDMSNGTTPDPGSVAGPSTHTAILQAQPHDRPTHPQAPNLSESLLNNLMDSAPPSCQFCSGPHDLRECDNLSSVEDIQAISKAIMESNDSAPDKTIALKTLERTRSFLIKAGRLPNGMARAQNLAVPSSSHNNLTPSNLIAPSDSTNGHAVTPVKTPKPKTKASSAKKTPKNTHEVIEIPDSPPLTPAITARCPFCEKSCGLPIRDCVERNGGRKALKVKIRLCEERIQGGDGSRGIREGQQLLYECYKSWPREKK</sequence>
<organism evidence="5">
    <name type="scientific">Kwoniella bestiolae CBS 10118</name>
    <dbReference type="NCBI Taxonomy" id="1296100"/>
    <lineage>
        <taxon>Eukaryota</taxon>
        <taxon>Fungi</taxon>
        <taxon>Dikarya</taxon>
        <taxon>Basidiomycota</taxon>
        <taxon>Agaricomycotina</taxon>
        <taxon>Tremellomycetes</taxon>
        <taxon>Tremellales</taxon>
        <taxon>Cryptococcaceae</taxon>
        <taxon>Kwoniella</taxon>
    </lineage>
</organism>
<keyword evidence="2" id="KW-0539">Nucleus</keyword>
<dbReference type="GO" id="GO:0003682">
    <property type="term" value="F:chromatin binding"/>
    <property type="evidence" value="ECO:0007669"/>
    <property type="project" value="TreeGrafter"/>
</dbReference>
<dbReference type="VEuPathDB" id="FungiDB:I302_05847"/>
<feature type="region of interest" description="Disordered" evidence="3">
    <location>
        <begin position="781"/>
        <end position="814"/>
    </location>
</feature>
<dbReference type="InterPro" id="IPR001650">
    <property type="entry name" value="Helicase_C-like"/>
</dbReference>
<evidence type="ECO:0000256" key="3">
    <source>
        <dbReference type="SAM" id="MobiDB-lite"/>
    </source>
</evidence>
<dbReference type="CDD" id="cd18793">
    <property type="entry name" value="SF2_C_SNF"/>
    <property type="match status" value="1"/>
</dbReference>
<feature type="compositionally biased region" description="Basic residues" evidence="3">
    <location>
        <begin position="360"/>
        <end position="370"/>
    </location>
</feature>
<dbReference type="STRING" id="1296100.A0A1B9G046"/>
<keyword evidence="7" id="KW-1185">Reference proteome</keyword>
<dbReference type="Gene3D" id="3.40.50.300">
    <property type="entry name" value="P-loop containing nucleotide triphosphate hydrolases"/>
    <property type="match status" value="1"/>
</dbReference>
<dbReference type="EMBL" id="KI894022">
    <property type="protein sequence ID" value="OCF24387.1"/>
    <property type="molecule type" value="Genomic_DNA"/>
</dbReference>
<dbReference type="InterPro" id="IPR027417">
    <property type="entry name" value="P-loop_NTPase"/>
</dbReference>
<dbReference type="GO" id="GO:0000785">
    <property type="term" value="C:chromatin"/>
    <property type="evidence" value="ECO:0007669"/>
    <property type="project" value="TreeGrafter"/>
</dbReference>
<dbReference type="OrthoDB" id="448448at2759"/>
<dbReference type="GO" id="GO:0003677">
    <property type="term" value="F:DNA binding"/>
    <property type="evidence" value="ECO:0007669"/>
    <property type="project" value="TreeGrafter"/>
</dbReference>
<reference evidence="5" key="3">
    <citation type="submission" date="2014-01" db="EMBL/GenBank/DDBJ databases">
        <title>Evolution of pathogenesis and genome organization in the Tremellales.</title>
        <authorList>
            <person name="Cuomo C."/>
            <person name="Litvintseva A."/>
            <person name="Heitman J."/>
            <person name="Chen Y."/>
            <person name="Sun S."/>
            <person name="Springer D."/>
            <person name="Dromer F."/>
            <person name="Young S."/>
            <person name="Zeng Q."/>
            <person name="Chapman S."/>
            <person name="Gujja S."/>
            <person name="Saif S."/>
            <person name="Birren B."/>
        </authorList>
    </citation>
    <scope>NUCLEOTIDE SEQUENCE</scope>
    <source>
        <strain evidence="5">CBS 10118</strain>
    </source>
</reference>
<reference evidence="5" key="1">
    <citation type="submission" date="2013-07" db="EMBL/GenBank/DDBJ databases">
        <title>The Genome Sequence of Cryptococcus bestiolae CBS10118.</title>
        <authorList>
            <consortium name="The Broad Institute Genome Sequencing Platform"/>
            <person name="Cuomo C."/>
            <person name="Litvintseva A."/>
            <person name="Chen Y."/>
            <person name="Heitman J."/>
            <person name="Sun S."/>
            <person name="Springer D."/>
            <person name="Dromer F."/>
            <person name="Young S.K."/>
            <person name="Zeng Q."/>
            <person name="Gargeya S."/>
            <person name="Fitzgerald M."/>
            <person name="Abouelleil A."/>
            <person name="Alvarado L."/>
            <person name="Berlin A.M."/>
            <person name="Chapman S.B."/>
            <person name="Dewar J."/>
            <person name="Goldberg J."/>
            <person name="Griggs A."/>
            <person name="Gujja S."/>
            <person name="Hansen M."/>
            <person name="Howarth C."/>
            <person name="Imamovic A."/>
            <person name="Larimer J."/>
            <person name="McCowan C."/>
            <person name="Murphy C."/>
            <person name="Pearson M."/>
            <person name="Priest M."/>
            <person name="Roberts A."/>
            <person name="Saif S."/>
            <person name="Shea T."/>
            <person name="Sykes S."/>
            <person name="Wortman J."/>
            <person name="Nusbaum C."/>
            <person name="Birren B."/>
        </authorList>
    </citation>
    <scope>NUCLEOTIDE SEQUENCE [LARGE SCALE GENOMIC DNA]</scope>
    <source>
        <strain evidence="5">CBS 10118</strain>
    </source>
</reference>
<feature type="compositionally biased region" description="Polar residues" evidence="3">
    <location>
        <begin position="781"/>
        <end position="790"/>
    </location>
</feature>
<dbReference type="PANTHER" id="PTHR45623:SF17">
    <property type="entry name" value="CHROMODOMAIN-HELICASE-DNA-BINDING PROTEIN 3-RELATED"/>
    <property type="match status" value="1"/>
</dbReference>